<evidence type="ECO:0000256" key="1">
    <source>
        <dbReference type="SAM" id="MobiDB-lite"/>
    </source>
</evidence>
<sequence length="241" mass="26840">MICLVRISISRAESKASPNVQKNGLHKAVGWNIFSDFDSNNIKNITSSSVKVKAENLILDHNDIEVIEDWSFHDSQIANLSLKGNKRLRLISEDAFTGLKKPKNFVKYKREKTISVASRRNIHLPKWDVSQTAIRKLPTHGLSGLEVLKMKDTSAMWEIPLGSALSGNQGSVPHLSIPLLCIQVPSDTRPLGVQQTPVSQEGPPQTILCLHHSGRHFHSRGNYRTHNSEEVGFPSTLGRTQ</sequence>
<gene>
    <name evidence="2" type="ORF">CEXT_500241</name>
</gene>
<organism evidence="2 3">
    <name type="scientific">Caerostris extrusa</name>
    <name type="common">Bark spider</name>
    <name type="synonym">Caerostris bankana</name>
    <dbReference type="NCBI Taxonomy" id="172846"/>
    <lineage>
        <taxon>Eukaryota</taxon>
        <taxon>Metazoa</taxon>
        <taxon>Ecdysozoa</taxon>
        <taxon>Arthropoda</taxon>
        <taxon>Chelicerata</taxon>
        <taxon>Arachnida</taxon>
        <taxon>Araneae</taxon>
        <taxon>Araneomorphae</taxon>
        <taxon>Entelegynae</taxon>
        <taxon>Araneoidea</taxon>
        <taxon>Araneidae</taxon>
        <taxon>Caerostris</taxon>
    </lineage>
</organism>
<dbReference type="InterPro" id="IPR032675">
    <property type="entry name" value="LRR_dom_sf"/>
</dbReference>
<reference evidence="2 3" key="1">
    <citation type="submission" date="2021-06" db="EMBL/GenBank/DDBJ databases">
        <title>Caerostris extrusa draft genome.</title>
        <authorList>
            <person name="Kono N."/>
            <person name="Arakawa K."/>
        </authorList>
    </citation>
    <scope>NUCLEOTIDE SEQUENCE [LARGE SCALE GENOMIC DNA]</scope>
</reference>
<dbReference type="Gene3D" id="3.80.10.10">
    <property type="entry name" value="Ribonuclease Inhibitor"/>
    <property type="match status" value="1"/>
</dbReference>
<evidence type="ECO:0000313" key="3">
    <source>
        <dbReference type="Proteomes" id="UP001054945"/>
    </source>
</evidence>
<protein>
    <submittedName>
        <fullName evidence="2">G_PROTEIN_RECEP_F1_2 domain-containing protein</fullName>
    </submittedName>
</protein>
<dbReference type="AlphaFoldDB" id="A0AAV4MVW7"/>
<dbReference type="Proteomes" id="UP001054945">
    <property type="component" value="Unassembled WGS sequence"/>
</dbReference>
<keyword evidence="3" id="KW-1185">Reference proteome</keyword>
<dbReference type="EMBL" id="BPLR01020225">
    <property type="protein sequence ID" value="GIX76086.1"/>
    <property type="molecule type" value="Genomic_DNA"/>
</dbReference>
<dbReference type="SUPFAM" id="SSF52058">
    <property type="entry name" value="L domain-like"/>
    <property type="match status" value="1"/>
</dbReference>
<accession>A0AAV4MVW7</accession>
<evidence type="ECO:0000313" key="2">
    <source>
        <dbReference type="EMBL" id="GIX76086.1"/>
    </source>
</evidence>
<name>A0AAV4MVW7_CAEEX</name>
<proteinExistence type="predicted"/>
<comment type="caution">
    <text evidence="2">The sequence shown here is derived from an EMBL/GenBank/DDBJ whole genome shotgun (WGS) entry which is preliminary data.</text>
</comment>
<feature type="region of interest" description="Disordered" evidence="1">
    <location>
        <begin position="219"/>
        <end position="241"/>
    </location>
</feature>